<evidence type="ECO:0000313" key="3">
    <source>
        <dbReference type="Proteomes" id="UP001225034"/>
    </source>
</evidence>
<evidence type="ECO:0000256" key="1">
    <source>
        <dbReference type="SAM" id="Phobius"/>
    </source>
</evidence>
<reference evidence="2 3" key="1">
    <citation type="submission" date="2023-07" db="EMBL/GenBank/DDBJ databases">
        <title>Genomic Encyclopedia of Type Strains, Phase IV (KMG-IV): sequencing the most valuable type-strain genomes for metagenomic binning, comparative biology and taxonomic classification.</title>
        <authorList>
            <person name="Goeker M."/>
        </authorList>
    </citation>
    <scope>NUCLEOTIDE SEQUENCE [LARGE SCALE GENOMIC DNA]</scope>
    <source>
        <strain evidence="2 3">DSM 19154</strain>
    </source>
</reference>
<dbReference type="Proteomes" id="UP001225034">
    <property type="component" value="Unassembled WGS sequence"/>
</dbReference>
<dbReference type="EMBL" id="JAUSUA010000002">
    <property type="protein sequence ID" value="MDQ0206722.1"/>
    <property type="molecule type" value="Genomic_DNA"/>
</dbReference>
<keyword evidence="3" id="KW-1185">Reference proteome</keyword>
<feature type="transmembrane region" description="Helical" evidence="1">
    <location>
        <begin position="28"/>
        <end position="47"/>
    </location>
</feature>
<name>A0ABT9YFU3_9BACI</name>
<dbReference type="PANTHER" id="PTHR37309">
    <property type="entry name" value="SLR0284 PROTEIN"/>
    <property type="match status" value="1"/>
</dbReference>
<keyword evidence="1" id="KW-1133">Transmembrane helix</keyword>
<evidence type="ECO:0000313" key="2">
    <source>
        <dbReference type="EMBL" id="MDQ0206722.1"/>
    </source>
</evidence>
<feature type="transmembrane region" description="Helical" evidence="1">
    <location>
        <begin position="54"/>
        <end position="78"/>
    </location>
</feature>
<proteinExistence type="predicted"/>
<gene>
    <name evidence="2" type="ORF">J2S05_001521</name>
</gene>
<sequence length="117" mass="12600">MIKFVVSLILNAFVLLLLEYLFEGVSVSGYGAAFVASFILAILNVTVRPILIVLTLPATILTLGLFLLVINAVTLYLASWFMGSAFMISGFGVALISSIILTIFQTVLINPIKSSRS</sequence>
<dbReference type="RefSeq" id="WP_306981454.1">
    <property type="nucleotide sequence ID" value="NZ_JAUSUA010000002.1"/>
</dbReference>
<feature type="transmembrane region" description="Helical" evidence="1">
    <location>
        <begin position="5"/>
        <end position="22"/>
    </location>
</feature>
<organism evidence="2 3">
    <name type="scientific">Alkalicoccobacillus murimartini</name>
    <dbReference type="NCBI Taxonomy" id="171685"/>
    <lineage>
        <taxon>Bacteria</taxon>
        <taxon>Bacillati</taxon>
        <taxon>Bacillota</taxon>
        <taxon>Bacilli</taxon>
        <taxon>Bacillales</taxon>
        <taxon>Bacillaceae</taxon>
        <taxon>Alkalicoccobacillus</taxon>
    </lineage>
</organism>
<keyword evidence="1" id="KW-0472">Membrane</keyword>
<keyword evidence="1" id="KW-0812">Transmembrane</keyword>
<accession>A0ABT9YFU3</accession>
<feature type="transmembrane region" description="Helical" evidence="1">
    <location>
        <begin position="84"/>
        <end position="109"/>
    </location>
</feature>
<dbReference type="PANTHER" id="PTHR37309:SF1">
    <property type="entry name" value="SLR0284 PROTEIN"/>
    <property type="match status" value="1"/>
</dbReference>
<dbReference type="Pfam" id="PF04020">
    <property type="entry name" value="Phage_holin_4_2"/>
    <property type="match status" value="1"/>
</dbReference>
<dbReference type="InterPro" id="IPR007165">
    <property type="entry name" value="Phage_holin_4_2"/>
</dbReference>
<protein>
    <submittedName>
        <fullName evidence="2">Membrane protein</fullName>
    </submittedName>
</protein>
<comment type="caution">
    <text evidence="2">The sequence shown here is derived from an EMBL/GenBank/DDBJ whole genome shotgun (WGS) entry which is preliminary data.</text>
</comment>